<dbReference type="Proteomes" id="UP000027178">
    <property type="component" value="Unassembled WGS sequence"/>
</dbReference>
<reference evidence="2 3" key="1">
    <citation type="submission" date="2014-05" db="EMBL/GenBank/DDBJ databases">
        <title>Draft Genome Sequence of Kitasatospora cheerisanensis KCTC 2395.</title>
        <authorList>
            <person name="Nam D.H."/>
        </authorList>
    </citation>
    <scope>NUCLEOTIDE SEQUENCE [LARGE SCALE GENOMIC DNA]</scope>
    <source>
        <strain evidence="2 3">KCTC 2395</strain>
    </source>
</reference>
<organism evidence="2 3">
    <name type="scientific">Kitasatospora cheerisanensis KCTC 2395</name>
    <dbReference type="NCBI Taxonomy" id="1348663"/>
    <lineage>
        <taxon>Bacteria</taxon>
        <taxon>Bacillati</taxon>
        <taxon>Actinomycetota</taxon>
        <taxon>Actinomycetes</taxon>
        <taxon>Kitasatosporales</taxon>
        <taxon>Streptomycetaceae</taxon>
        <taxon>Kitasatospora</taxon>
    </lineage>
</organism>
<keyword evidence="3" id="KW-1185">Reference proteome</keyword>
<dbReference type="HOGENOM" id="CLU_2770408_0_0_11"/>
<feature type="region of interest" description="Disordered" evidence="1">
    <location>
        <begin position="1"/>
        <end position="26"/>
    </location>
</feature>
<protein>
    <submittedName>
        <fullName evidence="2">Uncharacterized protein</fullName>
    </submittedName>
</protein>
<evidence type="ECO:0000313" key="3">
    <source>
        <dbReference type="Proteomes" id="UP000027178"/>
    </source>
</evidence>
<dbReference type="AlphaFoldDB" id="A0A066Z5W6"/>
<proteinExistence type="predicted"/>
<sequence length="69" mass="7086">MQANSPPPEKSSEGGSTSRLEQLLAEDTHFSPQDASGCSLMQTAVCGASTVICGGQSTCSRTVVIVVLE</sequence>
<name>A0A066Z5W6_9ACTN</name>
<dbReference type="EMBL" id="JNBY01000022">
    <property type="protein sequence ID" value="KDN87644.1"/>
    <property type="molecule type" value="Genomic_DNA"/>
</dbReference>
<comment type="caution">
    <text evidence="2">The sequence shown here is derived from an EMBL/GenBank/DDBJ whole genome shotgun (WGS) entry which is preliminary data.</text>
</comment>
<evidence type="ECO:0000313" key="2">
    <source>
        <dbReference type="EMBL" id="KDN87644.1"/>
    </source>
</evidence>
<evidence type="ECO:0000256" key="1">
    <source>
        <dbReference type="SAM" id="MobiDB-lite"/>
    </source>
</evidence>
<gene>
    <name evidence="2" type="ORF">KCH_05650</name>
</gene>
<accession>A0A066Z5W6</accession>